<evidence type="ECO:0000313" key="3">
    <source>
        <dbReference type="EMBL" id="KCZ71530.1"/>
    </source>
</evidence>
<gene>
    <name evidence="3" type="ORF">ANME2D_02263</name>
</gene>
<feature type="compositionally biased region" description="Basic and acidic residues" evidence="1">
    <location>
        <begin position="8"/>
        <end position="18"/>
    </location>
</feature>
<dbReference type="EMBL" id="JMIY01000005">
    <property type="protein sequence ID" value="KCZ71530.1"/>
    <property type="molecule type" value="Genomic_DNA"/>
</dbReference>
<evidence type="ECO:0000256" key="2">
    <source>
        <dbReference type="SAM" id="Phobius"/>
    </source>
</evidence>
<keyword evidence="2" id="KW-0812">Transmembrane</keyword>
<comment type="caution">
    <text evidence="3">The sequence shown here is derived from an EMBL/GenBank/DDBJ whole genome shotgun (WGS) entry which is preliminary data.</text>
</comment>
<dbReference type="RefSeq" id="WP_048091528.1">
    <property type="nucleotide sequence ID" value="NZ_JMIY01000005.1"/>
</dbReference>
<keyword evidence="2" id="KW-0472">Membrane</keyword>
<dbReference type="Proteomes" id="UP000027153">
    <property type="component" value="Unassembled WGS sequence"/>
</dbReference>
<feature type="region of interest" description="Disordered" evidence="1">
    <location>
        <begin position="1"/>
        <end position="32"/>
    </location>
</feature>
<sequence>MDCCESSQPKETDKDVKAGRPGNLNNPAEKEKIHGGGCCGSGTGMWLHLVLMVIVFIAMWYFTGR</sequence>
<proteinExistence type="predicted"/>
<name>A0A062V831_9EURY</name>
<reference evidence="3 4" key="1">
    <citation type="journal article" date="2013" name="Nature">
        <title>Anaerobic oxidation of methane coupled to nitrate reduction in a novel archaeal lineage.</title>
        <authorList>
            <person name="Haroon M.F."/>
            <person name="Hu S."/>
            <person name="Shi Y."/>
            <person name="Imelfort M."/>
            <person name="Keller J."/>
            <person name="Hugenholtz P."/>
            <person name="Yuan Z."/>
            <person name="Tyson G.W."/>
        </authorList>
    </citation>
    <scope>NUCLEOTIDE SEQUENCE [LARGE SCALE GENOMIC DNA]</scope>
    <source>
        <strain evidence="3 4">ANME-2d</strain>
    </source>
</reference>
<protein>
    <recommendedName>
        <fullName evidence="5">Transmembrane protein</fullName>
    </recommendedName>
</protein>
<accession>A0A062V831</accession>
<evidence type="ECO:0000313" key="4">
    <source>
        <dbReference type="Proteomes" id="UP000027153"/>
    </source>
</evidence>
<organism evidence="3 4">
    <name type="scientific">Candidatus Methanoperedens nitratireducens</name>
    <dbReference type="NCBI Taxonomy" id="1392998"/>
    <lineage>
        <taxon>Archaea</taxon>
        <taxon>Methanobacteriati</taxon>
        <taxon>Methanobacteriota</taxon>
        <taxon>Stenosarchaea group</taxon>
        <taxon>Methanomicrobia</taxon>
        <taxon>Methanosarcinales</taxon>
        <taxon>ANME-2 cluster</taxon>
        <taxon>Candidatus Methanoperedentaceae</taxon>
        <taxon>Candidatus Methanoperedens</taxon>
    </lineage>
</organism>
<evidence type="ECO:0000256" key="1">
    <source>
        <dbReference type="SAM" id="MobiDB-lite"/>
    </source>
</evidence>
<keyword evidence="2" id="KW-1133">Transmembrane helix</keyword>
<dbReference type="AlphaFoldDB" id="A0A062V831"/>
<keyword evidence="4" id="KW-1185">Reference proteome</keyword>
<dbReference type="OrthoDB" id="381334at2157"/>
<evidence type="ECO:0008006" key="5">
    <source>
        <dbReference type="Google" id="ProtNLM"/>
    </source>
</evidence>
<feature type="transmembrane region" description="Helical" evidence="2">
    <location>
        <begin position="45"/>
        <end position="63"/>
    </location>
</feature>